<evidence type="ECO:0000256" key="1">
    <source>
        <dbReference type="ARBA" id="ARBA00006347"/>
    </source>
</evidence>
<dbReference type="PROSITE" id="PS51352">
    <property type="entry name" value="THIOREDOXIN_2"/>
    <property type="match status" value="1"/>
</dbReference>
<evidence type="ECO:0000313" key="4">
    <source>
        <dbReference type="EMBL" id="GAT94270.1"/>
    </source>
</evidence>
<dbReference type="GO" id="GO:0003756">
    <property type="term" value="F:protein disulfide isomerase activity"/>
    <property type="evidence" value="ECO:0007669"/>
    <property type="project" value="TreeGrafter"/>
</dbReference>
<dbReference type="CDD" id="cd02961">
    <property type="entry name" value="PDI_a_family"/>
    <property type="match status" value="1"/>
</dbReference>
<dbReference type="VEuPathDB" id="AmoebaDB:EHI_124400"/>
<dbReference type="FunFam" id="3.40.30.10:FF:000520">
    <property type="entry name" value="Thioredoxin, putative"/>
    <property type="match status" value="1"/>
</dbReference>
<protein>
    <submittedName>
        <fullName evidence="4">Thioredoxin putative</fullName>
    </submittedName>
</protein>
<dbReference type="InterPro" id="IPR051063">
    <property type="entry name" value="PDI"/>
</dbReference>
<dbReference type="InterPro" id="IPR017937">
    <property type="entry name" value="Thioredoxin_CS"/>
</dbReference>
<dbReference type="VEuPathDB" id="AmoebaDB:EHI5A_030690"/>
<dbReference type="Gene3D" id="3.40.30.10">
    <property type="entry name" value="Glutaredoxin"/>
    <property type="match status" value="1"/>
</dbReference>
<organism evidence="4 5">
    <name type="scientific">Entamoeba histolytica</name>
    <dbReference type="NCBI Taxonomy" id="5759"/>
    <lineage>
        <taxon>Eukaryota</taxon>
        <taxon>Amoebozoa</taxon>
        <taxon>Evosea</taxon>
        <taxon>Archamoebae</taxon>
        <taxon>Mastigamoebida</taxon>
        <taxon>Entamoebidae</taxon>
        <taxon>Entamoeba</taxon>
    </lineage>
</organism>
<keyword evidence="2" id="KW-0732">Signal</keyword>
<comment type="caution">
    <text evidence="4">The sequence shown here is derived from an EMBL/GenBank/DDBJ whole genome shotgun (WGS) entry which is preliminary data.</text>
</comment>
<dbReference type="Proteomes" id="UP000078387">
    <property type="component" value="Unassembled WGS sequence"/>
</dbReference>
<comment type="similarity">
    <text evidence="1">Belongs to the protein disulfide isomerase family.</text>
</comment>
<dbReference type="PANTHER" id="PTHR45672">
    <property type="entry name" value="PROTEIN DISULFIDE-ISOMERASE C17H9.14C-RELATED"/>
    <property type="match status" value="1"/>
</dbReference>
<dbReference type="VEuPathDB" id="AmoebaDB:EHI8A_042170"/>
<gene>
    <name evidence="4" type="ORF">CL6EHI_124400</name>
</gene>
<reference evidence="4 5" key="1">
    <citation type="submission" date="2016-05" db="EMBL/GenBank/DDBJ databases">
        <title>First whole genome sequencing of Entamoeba histolytica HM1:IMSS-clone-6.</title>
        <authorList>
            <person name="Mukherjee Avik.K."/>
            <person name="Izumyama S."/>
            <person name="Nakada-Tsukui K."/>
            <person name="Nozaki T."/>
        </authorList>
    </citation>
    <scope>NUCLEOTIDE SEQUENCE [LARGE SCALE GENOMIC DNA]</scope>
    <source>
        <strain evidence="4 5">HM1:IMSS clone 6</strain>
    </source>
</reference>
<name>A0A5K1U0Q7_ENTHI</name>
<sequence length="125" mass="14638">MKAIIIVFVFALVYANKQGLVQLNKSNHELVLKQNKNVIVKFFSPYCPHCVRFSPIYSEFAVKMQNEENLVVAELNCVDFRDLCGFYKIRGYPTVNFYHNGEFVERFGQQRTVDNLVEFSKKNMK</sequence>
<dbReference type="AlphaFoldDB" id="A0A5K1U0Q7"/>
<dbReference type="GO" id="GO:0005783">
    <property type="term" value="C:endoplasmic reticulum"/>
    <property type="evidence" value="ECO:0007669"/>
    <property type="project" value="TreeGrafter"/>
</dbReference>
<dbReference type="InterPro" id="IPR036249">
    <property type="entry name" value="Thioredoxin-like_sf"/>
</dbReference>
<dbReference type="VEuPathDB" id="AmoebaDB:KM1_040410"/>
<proteinExistence type="inferred from homology"/>
<dbReference type="VEuPathDB" id="AmoebaDB:EHI7A_043470"/>
<dbReference type="PANTHER" id="PTHR45672:SF11">
    <property type="entry name" value="PROTEIN DISULFIDE-ISOMERASE C17H9.14C"/>
    <property type="match status" value="1"/>
</dbReference>
<dbReference type="SUPFAM" id="SSF52833">
    <property type="entry name" value="Thioredoxin-like"/>
    <property type="match status" value="1"/>
</dbReference>
<dbReference type="EMBL" id="BDEQ01000001">
    <property type="protein sequence ID" value="GAT94270.1"/>
    <property type="molecule type" value="Genomic_DNA"/>
</dbReference>
<evidence type="ECO:0000259" key="3">
    <source>
        <dbReference type="PROSITE" id="PS51352"/>
    </source>
</evidence>
<dbReference type="PROSITE" id="PS00194">
    <property type="entry name" value="THIOREDOXIN_1"/>
    <property type="match status" value="1"/>
</dbReference>
<evidence type="ECO:0000313" key="5">
    <source>
        <dbReference type="Proteomes" id="UP000078387"/>
    </source>
</evidence>
<dbReference type="InterPro" id="IPR013766">
    <property type="entry name" value="Thioredoxin_domain"/>
</dbReference>
<feature type="signal peptide" evidence="2">
    <location>
        <begin position="1"/>
        <end position="15"/>
    </location>
</feature>
<dbReference type="OMA" id="CHESEVR"/>
<feature type="chain" id="PRO_5023937418" evidence="2">
    <location>
        <begin position="16"/>
        <end position="125"/>
    </location>
</feature>
<dbReference type="GO" id="GO:0006457">
    <property type="term" value="P:protein folding"/>
    <property type="evidence" value="ECO:0007669"/>
    <property type="project" value="TreeGrafter"/>
</dbReference>
<evidence type="ECO:0000256" key="2">
    <source>
        <dbReference type="SAM" id="SignalP"/>
    </source>
</evidence>
<feature type="domain" description="Thioredoxin" evidence="3">
    <location>
        <begin position="1"/>
        <end position="125"/>
    </location>
</feature>
<dbReference type="Pfam" id="PF00085">
    <property type="entry name" value="Thioredoxin"/>
    <property type="match status" value="1"/>
</dbReference>
<accession>A0A5K1U0Q7</accession>